<protein>
    <submittedName>
        <fullName evidence="9">Rpl12 protein</fullName>
    </submittedName>
</protein>
<dbReference type="InterPro" id="IPR036769">
    <property type="entry name" value="Ribosomal_uL11_C_sf"/>
</dbReference>
<feature type="domain" description="Large ribosomal subunit protein uL11 N-terminal" evidence="8">
    <location>
        <begin position="15"/>
        <end position="68"/>
    </location>
</feature>
<evidence type="ECO:0000259" key="7">
    <source>
        <dbReference type="Pfam" id="PF00298"/>
    </source>
</evidence>
<dbReference type="PANTHER" id="PTHR47447:SF17">
    <property type="entry name" value="OS12G0638900 PROTEIN"/>
    <property type="match status" value="1"/>
</dbReference>
<evidence type="ECO:0000256" key="1">
    <source>
        <dbReference type="ARBA" id="ARBA00010537"/>
    </source>
</evidence>
<dbReference type="InterPro" id="IPR020783">
    <property type="entry name" value="Ribosomal_uL11_C"/>
</dbReference>
<comment type="similarity">
    <text evidence="1 6">Belongs to the universal ribosomal protein uL11 family.</text>
</comment>
<gene>
    <name evidence="9" type="primary">Rpl12</name>
    <name evidence="9" type="ORF">SNAT2548_LOCUS17242</name>
</gene>
<dbReference type="Pfam" id="PF01535">
    <property type="entry name" value="PPR"/>
    <property type="match status" value="1"/>
</dbReference>
<evidence type="ECO:0000313" key="10">
    <source>
        <dbReference type="Proteomes" id="UP000604046"/>
    </source>
</evidence>
<dbReference type="InterPro" id="IPR036796">
    <property type="entry name" value="Ribosomal_uL11_N_sf"/>
</dbReference>
<dbReference type="GO" id="GO:1990904">
    <property type="term" value="C:ribonucleoprotein complex"/>
    <property type="evidence" value="ECO:0007669"/>
    <property type="project" value="UniProtKB-KW"/>
</dbReference>
<dbReference type="EMBL" id="CAJNDS010002104">
    <property type="protein sequence ID" value="CAE7329400.1"/>
    <property type="molecule type" value="Genomic_DNA"/>
</dbReference>
<feature type="repeat" description="PPR" evidence="5">
    <location>
        <begin position="1041"/>
        <end position="1075"/>
    </location>
</feature>
<dbReference type="SUPFAM" id="SSF46906">
    <property type="entry name" value="Ribosomal protein L11, C-terminal domain"/>
    <property type="match status" value="1"/>
</dbReference>
<proteinExistence type="inferred from homology"/>
<dbReference type="GO" id="GO:0003735">
    <property type="term" value="F:structural constituent of ribosome"/>
    <property type="evidence" value="ECO:0007669"/>
    <property type="project" value="InterPro"/>
</dbReference>
<dbReference type="NCBIfam" id="TIGR00756">
    <property type="entry name" value="PPR"/>
    <property type="match status" value="1"/>
</dbReference>
<keyword evidence="4 6" id="KW-0687">Ribonucleoprotein</keyword>
<dbReference type="InterPro" id="IPR011990">
    <property type="entry name" value="TPR-like_helical_dom_sf"/>
</dbReference>
<dbReference type="SUPFAM" id="SSF54747">
    <property type="entry name" value="Ribosomal L11/L12e N-terminal domain"/>
    <property type="match status" value="2"/>
</dbReference>
<feature type="repeat" description="PPR" evidence="5">
    <location>
        <begin position="670"/>
        <end position="704"/>
    </location>
</feature>
<dbReference type="PANTHER" id="PTHR47447">
    <property type="entry name" value="OS03G0856100 PROTEIN"/>
    <property type="match status" value="1"/>
</dbReference>
<keyword evidence="10" id="KW-1185">Reference proteome</keyword>
<keyword evidence="2" id="KW-0677">Repeat</keyword>
<dbReference type="AlphaFoldDB" id="A0A812P588"/>
<keyword evidence="3 6" id="KW-0689">Ribosomal protein</keyword>
<dbReference type="Gene3D" id="3.30.1550.10">
    <property type="entry name" value="Ribosomal protein L11/L12, N-terminal domain"/>
    <property type="match status" value="2"/>
</dbReference>
<evidence type="ECO:0000256" key="3">
    <source>
        <dbReference type="ARBA" id="ARBA00022980"/>
    </source>
</evidence>
<name>A0A812P588_9DINO</name>
<accession>A0A812P588</accession>
<evidence type="ECO:0000256" key="5">
    <source>
        <dbReference type="PROSITE-ProRule" id="PRU00708"/>
    </source>
</evidence>
<dbReference type="Pfam" id="PF00298">
    <property type="entry name" value="Ribosomal_L11"/>
    <property type="match status" value="1"/>
</dbReference>
<dbReference type="PROSITE" id="PS51375">
    <property type="entry name" value="PPR"/>
    <property type="match status" value="2"/>
</dbReference>
<evidence type="ECO:0000313" key="9">
    <source>
        <dbReference type="EMBL" id="CAE7329400.1"/>
    </source>
</evidence>
<dbReference type="FunFam" id="3.30.1550.10:FF:000002">
    <property type="entry name" value="60S ribosomal protein L12"/>
    <property type="match status" value="1"/>
</dbReference>
<dbReference type="SMART" id="SM00649">
    <property type="entry name" value="RL11"/>
    <property type="match status" value="2"/>
</dbReference>
<dbReference type="Gene3D" id="1.25.40.10">
    <property type="entry name" value="Tetratricopeptide repeat domain"/>
    <property type="match status" value="5"/>
</dbReference>
<organism evidence="9 10">
    <name type="scientific">Symbiodinium natans</name>
    <dbReference type="NCBI Taxonomy" id="878477"/>
    <lineage>
        <taxon>Eukaryota</taxon>
        <taxon>Sar</taxon>
        <taxon>Alveolata</taxon>
        <taxon>Dinophyceae</taxon>
        <taxon>Suessiales</taxon>
        <taxon>Symbiodiniaceae</taxon>
        <taxon>Symbiodinium</taxon>
    </lineage>
</organism>
<dbReference type="Gene3D" id="1.10.10.250">
    <property type="entry name" value="Ribosomal protein L11, C-terminal domain"/>
    <property type="match status" value="1"/>
</dbReference>
<dbReference type="OrthoDB" id="434976at2759"/>
<dbReference type="InterPro" id="IPR000911">
    <property type="entry name" value="Ribosomal_uL11"/>
</dbReference>
<evidence type="ECO:0000259" key="8">
    <source>
        <dbReference type="Pfam" id="PF03946"/>
    </source>
</evidence>
<evidence type="ECO:0000256" key="2">
    <source>
        <dbReference type="ARBA" id="ARBA00022737"/>
    </source>
</evidence>
<dbReference type="Proteomes" id="UP000604046">
    <property type="component" value="Unassembled WGS sequence"/>
</dbReference>
<comment type="caution">
    <text evidence="9">The sequence shown here is derived from an EMBL/GenBank/DDBJ whole genome shotgun (WGS) entry which is preliminary data.</text>
</comment>
<dbReference type="Pfam" id="PF13812">
    <property type="entry name" value="PPR_3"/>
    <property type="match status" value="4"/>
</dbReference>
<dbReference type="Pfam" id="PF03946">
    <property type="entry name" value="Ribosomal_L11_N"/>
    <property type="match status" value="1"/>
</dbReference>
<dbReference type="GO" id="GO:0006412">
    <property type="term" value="P:translation"/>
    <property type="evidence" value="ECO:0007669"/>
    <property type="project" value="InterPro"/>
</dbReference>
<evidence type="ECO:0000256" key="6">
    <source>
        <dbReference type="RuleBase" id="RU003978"/>
    </source>
</evidence>
<dbReference type="GO" id="GO:0005840">
    <property type="term" value="C:ribosome"/>
    <property type="evidence" value="ECO:0007669"/>
    <property type="project" value="UniProtKB-KW"/>
</dbReference>
<reference evidence="9" key="1">
    <citation type="submission" date="2021-02" db="EMBL/GenBank/DDBJ databases">
        <authorList>
            <person name="Dougan E. K."/>
            <person name="Rhodes N."/>
            <person name="Thang M."/>
            <person name="Chan C."/>
        </authorList>
    </citation>
    <scope>NUCLEOTIDE SEQUENCE</scope>
</reference>
<dbReference type="InterPro" id="IPR020784">
    <property type="entry name" value="Ribosomal_uL11_N"/>
</dbReference>
<evidence type="ECO:0000256" key="4">
    <source>
        <dbReference type="ARBA" id="ARBA00023274"/>
    </source>
</evidence>
<dbReference type="InterPro" id="IPR002885">
    <property type="entry name" value="PPR_rpt"/>
</dbReference>
<feature type="domain" description="Large ribosomal subunit protein uL11 C-terminal" evidence="7">
    <location>
        <begin position="453"/>
        <end position="510"/>
    </location>
</feature>
<sequence length="1237" mass="135664">MAPKFDPNEVKVVFLRQYGGEQAPSSVLAPKVGPLGMSPKKVGDDIVKGTSQWKGIRVTVKLTIQNRAAKVDVEPNATSLIIKALKEPLRDRRLPALCRYCYGSRYDLSNRPCIRSFQGKKTKNIKHSGNLTKNVFLDVGGSVQVQTSFALIVVDICRQMRKKSLAKEFKGTAKETQCRRKQLSRRSAKSQFVQEILGTCFAVGCTVDGQKPIALQEACCRGWGWCGSDVATACCPLTTLALCTVVEAIDNEEWELQKLETHKHRSCFMGCWARSGIAWPRAALAAMAPKFDPNEVKASASVRRTAFLGLCVQACNECNVWPVPAPVQSCEGGVPPPAPQPQVLRKMLRAILNLPGPQVRQPHDLEVDGSGPGMAVSRPRALCWLQRLARSECRPRRRRALLDVLCSRTGTVLVCQVGDDIVKGTSQWKGIRVTVKLTIQNRAAKASLGVDVEPNATSLIIKALKEPLRDRKKTKNIKHSGNLTKNVFLDICRQMRKKSLAKEFKGTAKETQCRRKQLSRRSAKSQFVQEILGTCFAVGCTVDGQKPIALQEAFSNYALHNSRVGQQVCQLSIFVDAVCLACLVDSADIRGEWQLGTVRSRDVVEIAQAHGPTAMPTLALVPHLGWHLRYEMHIVDLSEALTALLRDRSASPKSQAKAVATLSQNGWIRTTRQYAVAIAALARAGDWQSALDLLFQMVKSELDPDPKPFGAAINACSKSSQWKHASALLEVAEAAEVSMGPIGVNTVMGACSRSQKWREALHLFSTATAPDLTTFNTAIAACARAKSWQQSLLLLEDIPRRKLARDTFSFNSAMSGLAGSRWVAGIALLELMVSEQVAPDTVTYNSLMDVAPQKAPEIFRQMLREEVRPTVISFNTVIASFAASSHTSRNQQEALHLLQDMERWRLVPNLITFNSCIVACGDWQQALAMLEALEDQRLTADTITFNSLLRAADGNLPAVHMILEAMCCRRLKPDLLSCSSAIAACTSGGLWAAALDFLAQVPGHPDVPVMNAAMTVCAEAGEWERALLLLHQFRLHHLAPDVVSFNSVMTACENGQQWDLAVWLLQDLRARRLRPSLISYSSAASACEKAKQWMQAVSLLLTLQQSGLQADDIAFNTVTSACGHGRQWKKALGILQLREVHGLPWELVTCNAAISACAAGLATAAAVAFLGRLRTAQLEPSAVTWNSLMEACGDTWRLSVDLLREMEEQQSEIDILALASVVSSLRQGKGRTFMFKK</sequence>